<gene>
    <name evidence="3" type="ORF">NSO95_04900</name>
</gene>
<feature type="domain" description="DUF4328" evidence="2">
    <location>
        <begin position="65"/>
        <end position="207"/>
    </location>
</feature>
<dbReference type="RefSeq" id="WP_257595042.1">
    <property type="nucleotide sequence ID" value="NZ_JANKHH010000003.1"/>
</dbReference>
<evidence type="ECO:0000259" key="2">
    <source>
        <dbReference type="Pfam" id="PF14219"/>
    </source>
</evidence>
<evidence type="ECO:0000256" key="1">
    <source>
        <dbReference type="SAM" id="Phobius"/>
    </source>
</evidence>
<keyword evidence="1" id="KW-0472">Membrane</keyword>
<accession>A0ABT1XNP4</accession>
<proteinExistence type="predicted"/>
<comment type="caution">
    <text evidence="3">The sequence shown here is derived from an EMBL/GenBank/DDBJ whole genome shotgun (WGS) entry which is preliminary data.</text>
</comment>
<dbReference type="InterPro" id="IPR025565">
    <property type="entry name" value="DUF4328"/>
</dbReference>
<evidence type="ECO:0000313" key="4">
    <source>
        <dbReference type="Proteomes" id="UP001206067"/>
    </source>
</evidence>
<organism evidence="3 4">
    <name type="scientific">Parerythrobacter lacustris</name>
    <dbReference type="NCBI Taxonomy" id="2969984"/>
    <lineage>
        <taxon>Bacteria</taxon>
        <taxon>Pseudomonadati</taxon>
        <taxon>Pseudomonadota</taxon>
        <taxon>Alphaproteobacteria</taxon>
        <taxon>Sphingomonadales</taxon>
        <taxon>Erythrobacteraceae</taxon>
        <taxon>Parerythrobacter</taxon>
    </lineage>
</organism>
<sequence length="228" mass="25250">MNASQALDSLAFRAKVVRFIGWTFVVLTLLQVGLSGYIAFRPADEIVVTAGGSTDSMTQMFTLAFLSIGLAILWLLSALAFMIMALVWIYRAHANIVEQGVPMDHSPGWAVGSYFVPFLNLVVPFRAMRELYNRSHGEIPEHAHSGVDDVFAWWTAYMVGFFIQCALLFKLAVNELTNLIIYAPLWMEFALSSFVFLLFATAVLMLIKLVGAITEAQRSSAHVGAAFE</sequence>
<feature type="transmembrane region" description="Helical" evidence="1">
    <location>
        <begin position="150"/>
        <end position="169"/>
    </location>
</feature>
<feature type="transmembrane region" description="Helical" evidence="1">
    <location>
        <begin position="61"/>
        <end position="89"/>
    </location>
</feature>
<reference evidence="3 4" key="1">
    <citation type="submission" date="2022-08" db="EMBL/GenBank/DDBJ databases">
        <title>Polyphasic taxonomy analysis of Qipengyuania sp.RS5-5.</title>
        <authorList>
            <person name="Xamxidin M."/>
            <person name="Wu M."/>
        </authorList>
    </citation>
    <scope>NUCLEOTIDE SEQUENCE [LARGE SCALE GENOMIC DNA]</scope>
    <source>
        <strain evidence="3 4">RS5-5</strain>
    </source>
</reference>
<name>A0ABT1XNP4_9SPHN</name>
<dbReference type="Pfam" id="PF14219">
    <property type="entry name" value="DUF4328"/>
    <property type="match status" value="1"/>
</dbReference>
<dbReference type="EMBL" id="JANKHH010000003">
    <property type="protein sequence ID" value="MCR2833273.1"/>
    <property type="molecule type" value="Genomic_DNA"/>
</dbReference>
<feature type="transmembrane region" description="Helical" evidence="1">
    <location>
        <begin position="109"/>
        <end position="129"/>
    </location>
</feature>
<protein>
    <submittedName>
        <fullName evidence="3">DUF4328 domain-containing protein</fullName>
    </submittedName>
</protein>
<keyword evidence="4" id="KW-1185">Reference proteome</keyword>
<feature type="transmembrane region" description="Helical" evidence="1">
    <location>
        <begin position="189"/>
        <end position="210"/>
    </location>
</feature>
<evidence type="ECO:0000313" key="3">
    <source>
        <dbReference type="EMBL" id="MCR2833273.1"/>
    </source>
</evidence>
<keyword evidence="1" id="KW-1133">Transmembrane helix</keyword>
<dbReference type="Proteomes" id="UP001206067">
    <property type="component" value="Unassembled WGS sequence"/>
</dbReference>
<feature type="transmembrane region" description="Helical" evidence="1">
    <location>
        <begin position="20"/>
        <end position="40"/>
    </location>
</feature>
<keyword evidence="1" id="KW-0812">Transmembrane</keyword>